<keyword evidence="4" id="KW-0648">Protein biosynthesis</keyword>
<dbReference type="GO" id="GO:0043023">
    <property type="term" value="F:ribosomal large subunit binding"/>
    <property type="evidence" value="ECO:0007669"/>
    <property type="project" value="TreeGrafter"/>
</dbReference>
<dbReference type="Pfam" id="PF01765">
    <property type="entry name" value="RRF"/>
    <property type="match status" value="1"/>
</dbReference>
<evidence type="ECO:0000259" key="9">
    <source>
        <dbReference type="Pfam" id="PF01765"/>
    </source>
</evidence>
<dbReference type="InterPro" id="IPR002661">
    <property type="entry name" value="Ribosome_recyc_fac"/>
</dbReference>
<feature type="compositionally biased region" description="Basic and acidic residues" evidence="8">
    <location>
        <begin position="176"/>
        <end position="188"/>
    </location>
</feature>
<comment type="caution">
    <text evidence="10">The sequence shown here is derived from an EMBL/GenBank/DDBJ whole genome shotgun (WGS) entry which is preliminary data.</text>
</comment>
<feature type="region of interest" description="Disordered" evidence="8">
    <location>
        <begin position="277"/>
        <end position="315"/>
    </location>
</feature>
<name>A0AAW1AR83_CROAD</name>
<proteinExistence type="inferred from homology"/>
<sequence length="577" mass="61121">MPPEIEPGGGRFAQAAAALETGRGLPLAPRRGLPGSAWRGQRPALQGREGGSETEPPEGPDRGAEAHKQSRPKRGSEGGLLALEGRGRQGTPVLPNTVLGTRLSSTPGRSGCPAGGAASPPRARPADSLGDLGIEVPDPEAVPVLQGPLGQQRGVLQAQAGRRGSTRARHPGPRQPDGRPGRRPRPTEPSEGDSGGDRSAEAPRPCARAECAPLPSLRDRRLLLLLRVSTGRATRASLLRAKRRGARDVDVSRRAGGMTSPPRDGPAACLLAAPRRGSGVVGGGAGKRARGTERACPEGGVSRESGGRARKKERSQLLVGNGGAMAGPLRGLRRLPALLCGPPWQAPPKPRPLLLLGSWEGWALETPQVRTLATKKAKAKGKGQVRVNINTSLVEDIINLEEVNEEMNSVVKTLQENFNKTLSIRTNPGALDSITVTTKDGKFPLNQLAQISQHSAQLLVVNMSSFPESTAAAVKAIQQSGMNLNPEADGLLIRVPVPKITREHRENLVTVAKQLTHKAKESLRKVRTGAVNQTKKAKSTTSEDTIRLIEKQIQQMTEDATAEMEKLLAAKTKELLA</sequence>
<keyword evidence="6" id="KW-0496">Mitochondrion</keyword>
<feature type="compositionally biased region" description="Basic and acidic residues" evidence="8">
    <location>
        <begin position="59"/>
        <end position="68"/>
    </location>
</feature>
<dbReference type="Gene3D" id="1.10.132.20">
    <property type="entry name" value="Ribosome-recycling factor"/>
    <property type="match status" value="1"/>
</dbReference>
<comment type="similarity">
    <text evidence="2">Belongs to the RRF family.</text>
</comment>
<keyword evidence="11" id="KW-1185">Reference proteome</keyword>
<evidence type="ECO:0000256" key="4">
    <source>
        <dbReference type="ARBA" id="ARBA00022917"/>
    </source>
</evidence>
<dbReference type="GO" id="GO:0006412">
    <property type="term" value="P:translation"/>
    <property type="evidence" value="ECO:0007669"/>
    <property type="project" value="UniProtKB-KW"/>
</dbReference>
<feature type="region of interest" description="Disordered" evidence="8">
    <location>
        <begin position="1"/>
        <end position="206"/>
    </location>
</feature>
<dbReference type="InterPro" id="IPR023584">
    <property type="entry name" value="Ribosome_recyc_fac_dom"/>
</dbReference>
<evidence type="ECO:0000256" key="8">
    <source>
        <dbReference type="SAM" id="MobiDB-lite"/>
    </source>
</evidence>
<accession>A0AAW1AR83</accession>
<feature type="domain" description="Ribosome recycling factor" evidence="9">
    <location>
        <begin position="414"/>
        <end position="576"/>
    </location>
</feature>
<evidence type="ECO:0000313" key="10">
    <source>
        <dbReference type="EMBL" id="KAK9392268.1"/>
    </source>
</evidence>
<dbReference type="GO" id="GO:0005739">
    <property type="term" value="C:mitochondrion"/>
    <property type="evidence" value="ECO:0007669"/>
    <property type="project" value="UniProtKB-SubCell"/>
</dbReference>
<dbReference type="EMBL" id="JAOTOJ010000016">
    <property type="protein sequence ID" value="KAK9392268.1"/>
    <property type="molecule type" value="Genomic_DNA"/>
</dbReference>
<dbReference type="PANTHER" id="PTHR20982">
    <property type="entry name" value="RIBOSOME RECYCLING FACTOR"/>
    <property type="match status" value="1"/>
</dbReference>
<dbReference type="FunFam" id="3.30.1360.40:FF:000007">
    <property type="entry name" value="ribosome-recycling factor, mitochondrial isoform X1"/>
    <property type="match status" value="1"/>
</dbReference>
<organism evidence="10 11">
    <name type="scientific">Crotalus adamanteus</name>
    <name type="common">Eastern diamondback rattlesnake</name>
    <dbReference type="NCBI Taxonomy" id="8729"/>
    <lineage>
        <taxon>Eukaryota</taxon>
        <taxon>Metazoa</taxon>
        <taxon>Chordata</taxon>
        <taxon>Craniata</taxon>
        <taxon>Vertebrata</taxon>
        <taxon>Euteleostomi</taxon>
        <taxon>Lepidosauria</taxon>
        <taxon>Squamata</taxon>
        <taxon>Bifurcata</taxon>
        <taxon>Unidentata</taxon>
        <taxon>Episquamata</taxon>
        <taxon>Toxicofera</taxon>
        <taxon>Serpentes</taxon>
        <taxon>Colubroidea</taxon>
        <taxon>Viperidae</taxon>
        <taxon>Crotalinae</taxon>
        <taxon>Crotalus</taxon>
    </lineage>
</organism>
<dbReference type="InterPro" id="IPR036191">
    <property type="entry name" value="RRF_sf"/>
</dbReference>
<evidence type="ECO:0000313" key="11">
    <source>
        <dbReference type="Proteomes" id="UP001474421"/>
    </source>
</evidence>
<dbReference type="PANTHER" id="PTHR20982:SF3">
    <property type="entry name" value="MITOCHONDRIAL RIBOSOME RECYCLING FACTOR PSEUDO 1"/>
    <property type="match status" value="1"/>
</dbReference>
<evidence type="ECO:0000256" key="5">
    <source>
        <dbReference type="ARBA" id="ARBA00022946"/>
    </source>
</evidence>
<comment type="subcellular location">
    <subcellularLocation>
        <location evidence="1">Mitochondrion</location>
    </subcellularLocation>
</comment>
<evidence type="ECO:0000256" key="2">
    <source>
        <dbReference type="ARBA" id="ARBA00005912"/>
    </source>
</evidence>
<reference evidence="10 11" key="1">
    <citation type="journal article" date="2024" name="Proc. Natl. Acad. Sci. U.S.A.">
        <title>The genetic regulatory architecture and epigenomic basis for age-related changes in rattlesnake venom.</title>
        <authorList>
            <person name="Hogan M.P."/>
            <person name="Holding M.L."/>
            <person name="Nystrom G.S."/>
            <person name="Colston T.J."/>
            <person name="Bartlett D.A."/>
            <person name="Mason A.J."/>
            <person name="Ellsworth S.A."/>
            <person name="Rautsaw R.M."/>
            <person name="Lawrence K.C."/>
            <person name="Strickland J.L."/>
            <person name="He B."/>
            <person name="Fraser P."/>
            <person name="Margres M.J."/>
            <person name="Gilbert D.M."/>
            <person name="Gibbs H.L."/>
            <person name="Parkinson C.L."/>
            <person name="Rokyta D.R."/>
        </authorList>
    </citation>
    <scope>NUCLEOTIDE SEQUENCE [LARGE SCALE GENOMIC DNA]</scope>
    <source>
        <strain evidence="10">DRR0105</strain>
    </source>
</reference>
<evidence type="ECO:0000256" key="6">
    <source>
        <dbReference type="ARBA" id="ARBA00023128"/>
    </source>
</evidence>
<dbReference type="SUPFAM" id="SSF55194">
    <property type="entry name" value="Ribosome recycling factor, RRF"/>
    <property type="match status" value="1"/>
</dbReference>
<dbReference type="AlphaFoldDB" id="A0AAW1AR83"/>
<keyword evidence="5" id="KW-0809">Transit peptide</keyword>
<gene>
    <name evidence="10" type="ORF">NXF25_017112</name>
</gene>
<evidence type="ECO:0000256" key="1">
    <source>
        <dbReference type="ARBA" id="ARBA00004173"/>
    </source>
</evidence>
<feature type="compositionally biased region" description="Low complexity" evidence="8">
    <location>
        <begin position="107"/>
        <end position="121"/>
    </location>
</feature>
<protein>
    <recommendedName>
        <fullName evidence="3">Ribosome-recycling factor, mitochondrial</fullName>
    </recommendedName>
    <alternativeName>
        <fullName evidence="7">Ribosome-releasing factor, mitochondrial</fullName>
    </alternativeName>
</protein>
<evidence type="ECO:0000256" key="3">
    <source>
        <dbReference type="ARBA" id="ARBA00020581"/>
    </source>
</evidence>
<dbReference type="Proteomes" id="UP001474421">
    <property type="component" value="Unassembled WGS sequence"/>
</dbReference>
<dbReference type="Gene3D" id="3.30.1360.40">
    <property type="match status" value="1"/>
</dbReference>
<evidence type="ECO:0000256" key="7">
    <source>
        <dbReference type="ARBA" id="ARBA00033107"/>
    </source>
</evidence>